<accession>A0A6J6KE54</accession>
<protein>
    <submittedName>
        <fullName evidence="12">Unannotated protein</fullName>
    </submittedName>
</protein>
<keyword evidence="9" id="KW-0238">DNA-binding</keyword>
<evidence type="ECO:0000256" key="8">
    <source>
        <dbReference type="ARBA" id="ARBA00023015"/>
    </source>
</evidence>
<dbReference type="Gene3D" id="1.10.10.10">
    <property type="entry name" value="Winged helix-like DNA-binding domain superfamily/Winged helix DNA-binding domain"/>
    <property type="match status" value="1"/>
</dbReference>
<evidence type="ECO:0000256" key="9">
    <source>
        <dbReference type="ARBA" id="ARBA00023125"/>
    </source>
</evidence>
<keyword evidence="8" id="KW-0805">Transcription regulation</keyword>
<dbReference type="PANTHER" id="PTHR33202">
    <property type="entry name" value="ZINC UPTAKE REGULATION PROTEIN"/>
    <property type="match status" value="1"/>
</dbReference>
<dbReference type="EMBL" id="CAEZWK010000025">
    <property type="protein sequence ID" value="CAB4655865.1"/>
    <property type="molecule type" value="Genomic_DNA"/>
</dbReference>
<keyword evidence="10" id="KW-0804">Transcription</keyword>
<comment type="subcellular location">
    <subcellularLocation>
        <location evidence="1">Cytoplasm</location>
    </subcellularLocation>
</comment>
<dbReference type="GO" id="GO:0005829">
    <property type="term" value="C:cytosol"/>
    <property type="evidence" value="ECO:0007669"/>
    <property type="project" value="TreeGrafter"/>
</dbReference>
<name>A0A6J6KE54_9ZZZZ</name>
<dbReference type="GO" id="GO:1900376">
    <property type="term" value="P:regulation of secondary metabolite biosynthetic process"/>
    <property type="evidence" value="ECO:0007669"/>
    <property type="project" value="TreeGrafter"/>
</dbReference>
<dbReference type="GO" id="GO:0045892">
    <property type="term" value="P:negative regulation of DNA-templated transcription"/>
    <property type="evidence" value="ECO:0007669"/>
    <property type="project" value="TreeGrafter"/>
</dbReference>
<evidence type="ECO:0000256" key="2">
    <source>
        <dbReference type="ARBA" id="ARBA00007957"/>
    </source>
</evidence>
<keyword evidence="4" id="KW-0963">Cytoplasm</keyword>
<proteinExistence type="inferred from homology"/>
<dbReference type="Gene3D" id="3.30.1490.190">
    <property type="match status" value="1"/>
</dbReference>
<dbReference type="InterPro" id="IPR043135">
    <property type="entry name" value="Fur_C"/>
</dbReference>
<evidence type="ECO:0000256" key="5">
    <source>
        <dbReference type="ARBA" id="ARBA00022491"/>
    </source>
</evidence>
<evidence type="ECO:0000313" key="14">
    <source>
        <dbReference type="EMBL" id="CAB4655865.1"/>
    </source>
</evidence>
<dbReference type="EMBL" id="CAEZVP010000044">
    <property type="protein sequence ID" value="CAB4630913.1"/>
    <property type="molecule type" value="Genomic_DNA"/>
</dbReference>
<dbReference type="SUPFAM" id="SSF46785">
    <property type="entry name" value="Winged helix' DNA-binding domain"/>
    <property type="match status" value="1"/>
</dbReference>
<evidence type="ECO:0000313" key="11">
    <source>
        <dbReference type="EMBL" id="CAB4630913.1"/>
    </source>
</evidence>
<dbReference type="EMBL" id="CAEZVW010000057">
    <property type="protein sequence ID" value="CAB4646099.1"/>
    <property type="molecule type" value="Genomic_DNA"/>
</dbReference>
<dbReference type="GO" id="GO:0008270">
    <property type="term" value="F:zinc ion binding"/>
    <property type="evidence" value="ECO:0007669"/>
    <property type="project" value="TreeGrafter"/>
</dbReference>
<dbReference type="CDD" id="cd07153">
    <property type="entry name" value="Fur_like"/>
    <property type="match status" value="1"/>
</dbReference>
<gene>
    <name evidence="11" type="ORF">UFOPK2046_00356</name>
    <name evidence="12" type="ORF">UFOPK2157_00987</name>
    <name evidence="13" type="ORF">UFOPK2228_00810</name>
    <name evidence="14" type="ORF">UFOPK2245_00879</name>
</gene>
<evidence type="ECO:0000256" key="3">
    <source>
        <dbReference type="ARBA" id="ARBA00011738"/>
    </source>
</evidence>
<reference evidence="12" key="1">
    <citation type="submission" date="2020-05" db="EMBL/GenBank/DDBJ databases">
        <authorList>
            <person name="Chiriac C."/>
            <person name="Salcher M."/>
            <person name="Ghai R."/>
            <person name="Kavagutti S V."/>
        </authorList>
    </citation>
    <scope>NUCLEOTIDE SEQUENCE</scope>
</reference>
<keyword evidence="6" id="KW-0479">Metal-binding</keyword>
<dbReference type="AlphaFoldDB" id="A0A6J6KE54"/>
<keyword evidence="5" id="KW-0678">Repressor</keyword>
<dbReference type="GO" id="GO:0003700">
    <property type="term" value="F:DNA-binding transcription factor activity"/>
    <property type="evidence" value="ECO:0007669"/>
    <property type="project" value="InterPro"/>
</dbReference>
<keyword evidence="7" id="KW-0862">Zinc</keyword>
<dbReference type="PANTHER" id="PTHR33202:SF2">
    <property type="entry name" value="FERRIC UPTAKE REGULATION PROTEIN"/>
    <property type="match status" value="1"/>
</dbReference>
<dbReference type="Pfam" id="PF01475">
    <property type="entry name" value="FUR"/>
    <property type="match status" value="1"/>
</dbReference>
<evidence type="ECO:0000256" key="1">
    <source>
        <dbReference type="ARBA" id="ARBA00004496"/>
    </source>
</evidence>
<evidence type="ECO:0000256" key="4">
    <source>
        <dbReference type="ARBA" id="ARBA00022490"/>
    </source>
</evidence>
<evidence type="ECO:0000313" key="13">
    <source>
        <dbReference type="EMBL" id="CAB4654696.1"/>
    </source>
</evidence>
<dbReference type="GO" id="GO:0000976">
    <property type="term" value="F:transcription cis-regulatory region binding"/>
    <property type="evidence" value="ECO:0007669"/>
    <property type="project" value="TreeGrafter"/>
</dbReference>
<evidence type="ECO:0000256" key="6">
    <source>
        <dbReference type="ARBA" id="ARBA00022723"/>
    </source>
</evidence>
<evidence type="ECO:0000256" key="7">
    <source>
        <dbReference type="ARBA" id="ARBA00022833"/>
    </source>
</evidence>
<evidence type="ECO:0000256" key="10">
    <source>
        <dbReference type="ARBA" id="ARBA00023163"/>
    </source>
</evidence>
<sequence length="121" mass="13328">MNKSDLKMISVLERTGGFASAQELHQILRREGDGIGLTTVYRALQSLVDDKIVDLLRRDDGEAIYRLCGDGHHHHLVCKGCGQTVEIEGGAIENWATAKAKEFGFREVAHTAEIFGLCSKC</sequence>
<evidence type="ECO:0000313" key="12">
    <source>
        <dbReference type="EMBL" id="CAB4646099.1"/>
    </source>
</evidence>
<dbReference type="InterPro" id="IPR002481">
    <property type="entry name" value="FUR"/>
</dbReference>
<comment type="similarity">
    <text evidence="2">Belongs to the Fur family.</text>
</comment>
<dbReference type="InterPro" id="IPR036390">
    <property type="entry name" value="WH_DNA-bd_sf"/>
</dbReference>
<dbReference type="EMBL" id="CAEZWF010000022">
    <property type="protein sequence ID" value="CAB4654696.1"/>
    <property type="molecule type" value="Genomic_DNA"/>
</dbReference>
<organism evidence="12">
    <name type="scientific">freshwater metagenome</name>
    <dbReference type="NCBI Taxonomy" id="449393"/>
    <lineage>
        <taxon>unclassified sequences</taxon>
        <taxon>metagenomes</taxon>
        <taxon>ecological metagenomes</taxon>
    </lineage>
</organism>
<comment type="subunit">
    <text evidence="3">Homodimer.</text>
</comment>
<dbReference type="InterPro" id="IPR036388">
    <property type="entry name" value="WH-like_DNA-bd_sf"/>
</dbReference>